<feature type="compositionally biased region" description="Low complexity" evidence="1">
    <location>
        <begin position="303"/>
        <end position="313"/>
    </location>
</feature>
<name>A0A7S3RJ26_EMIHU</name>
<feature type="region of interest" description="Disordered" evidence="1">
    <location>
        <begin position="156"/>
        <end position="336"/>
    </location>
</feature>
<accession>A0A7S3RJ26</accession>
<gene>
    <name evidence="3" type="ORF">EHUX00137_LOCUS3135</name>
</gene>
<dbReference type="PANTHER" id="PTHR47805:SF1">
    <property type="entry name" value="SAGA-ASSOCIATED FACTOR 73"/>
    <property type="match status" value="1"/>
</dbReference>
<evidence type="ECO:0000256" key="1">
    <source>
        <dbReference type="SAM" id="MobiDB-lite"/>
    </source>
</evidence>
<dbReference type="PROSITE" id="PS51505">
    <property type="entry name" value="SCA7"/>
    <property type="match status" value="1"/>
</dbReference>
<dbReference type="AlphaFoldDB" id="A0A7S3RJ26"/>
<organism evidence="3">
    <name type="scientific">Emiliania huxleyi</name>
    <name type="common">Coccolithophore</name>
    <name type="synonym">Pontosphaera huxleyi</name>
    <dbReference type="NCBI Taxonomy" id="2903"/>
    <lineage>
        <taxon>Eukaryota</taxon>
        <taxon>Haptista</taxon>
        <taxon>Haptophyta</taxon>
        <taxon>Prymnesiophyceae</taxon>
        <taxon>Isochrysidales</taxon>
        <taxon>Noelaerhabdaceae</taxon>
        <taxon>Emiliania</taxon>
    </lineage>
</organism>
<sequence length="336" mass="35621">MAGSSVDEVLAADWPVSVADFWTRQSEGGPALATQFGWYSGLRSNYLPLLQSEHLVQCAACKRPVVAERFAAHQALCSTLPLRELLAQESGHGRPKARPSNGVEGRTQLGASPSEGLGLDLDAICGVRRGNKGGVCERPLGCKYHTLAQKRLVVGRSRPFDELHQNRKRPPPQGAPRPAQAPSLAAGGAGGDGNGPESPSRPDPAWEAEWARLLEAMPPYPEAAGRDRTGPEIAATEDGHAQRERDARLQPEPPSLPPRAGGDDDEPYPGVAGAALRWPPQRRKEPQAVGCACGGDRKGAAAGGVAAEQVAAVHSRRDRAREREGGREAPSSTRVV</sequence>
<feature type="region of interest" description="Disordered" evidence="1">
    <location>
        <begin position="89"/>
        <end position="114"/>
    </location>
</feature>
<dbReference type="PANTHER" id="PTHR47805">
    <property type="entry name" value="SAGA-ASSOCIATED FACTOR 73"/>
    <property type="match status" value="1"/>
</dbReference>
<feature type="domain" description="SCA7" evidence="2">
    <location>
        <begin position="112"/>
        <end position="179"/>
    </location>
</feature>
<dbReference type="InterPro" id="IPR013243">
    <property type="entry name" value="SCA7_dom"/>
</dbReference>
<reference evidence="3" key="1">
    <citation type="submission" date="2021-01" db="EMBL/GenBank/DDBJ databases">
        <authorList>
            <person name="Corre E."/>
            <person name="Pelletier E."/>
            <person name="Niang G."/>
            <person name="Scheremetjew M."/>
            <person name="Finn R."/>
            <person name="Kale V."/>
            <person name="Holt S."/>
            <person name="Cochrane G."/>
            <person name="Meng A."/>
            <person name="Brown T."/>
            <person name="Cohen L."/>
        </authorList>
    </citation>
    <scope>NUCLEOTIDE SEQUENCE</scope>
    <source>
        <strain evidence="3">379</strain>
    </source>
</reference>
<feature type="compositionally biased region" description="Basic and acidic residues" evidence="1">
    <location>
        <begin position="237"/>
        <end position="249"/>
    </location>
</feature>
<dbReference type="GO" id="GO:0000124">
    <property type="term" value="C:SAGA complex"/>
    <property type="evidence" value="ECO:0007669"/>
    <property type="project" value="InterPro"/>
</dbReference>
<evidence type="ECO:0000313" key="3">
    <source>
        <dbReference type="EMBL" id="CAE0526050.1"/>
    </source>
</evidence>
<feature type="compositionally biased region" description="Low complexity" evidence="1">
    <location>
        <begin position="205"/>
        <end position="216"/>
    </location>
</feature>
<feature type="compositionally biased region" description="Low complexity" evidence="1">
    <location>
        <begin position="176"/>
        <end position="186"/>
    </location>
</feature>
<evidence type="ECO:0000259" key="2">
    <source>
        <dbReference type="PROSITE" id="PS51505"/>
    </source>
</evidence>
<protein>
    <recommendedName>
        <fullName evidence="2">SCA7 domain-containing protein</fullName>
    </recommendedName>
</protein>
<dbReference type="InterPro" id="IPR037804">
    <property type="entry name" value="SGF73"/>
</dbReference>
<dbReference type="Pfam" id="PF08313">
    <property type="entry name" value="SCA7"/>
    <property type="match status" value="1"/>
</dbReference>
<proteinExistence type="predicted"/>
<dbReference type="EMBL" id="HBIR01004508">
    <property type="protein sequence ID" value="CAE0526050.1"/>
    <property type="molecule type" value="Transcribed_RNA"/>
</dbReference>